<comment type="caution">
    <text evidence="9">The sequence shown here is derived from an EMBL/GenBank/DDBJ whole genome shotgun (WGS) entry which is preliminary data.</text>
</comment>
<dbReference type="PATRIC" id="fig|132476.4.peg.712"/>
<evidence type="ECO:0000313" key="9">
    <source>
        <dbReference type="EMBL" id="KKA07417.1"/>
    </source>
</evidence>
<feature type="transmembrane region" description="Helical" evidence="7">
    <location>
        <begin position="53"/>
        <end position="73"/>
    </location>
</feature>
<organism evidence="9 10">
    <name type="scientific">Pseudomonas kilonensis</name>
    <dbReference type="NCBI Taxonomy" id="132476"/>
    <lineage>
        <taxon>Bacteria</taxon>
        <taxon>Pseudomonadati</taxon>
        <taxon>Pseudomonadota</taxon>
        <taxon>Gammaproteobacteria</taxon>
        <taxon>Pseudomonadales</taxon>
        <taxon>Pseudomonadaceae</taxon>
        <taxon>Pseudomonas</taxon>
    </lineage>
</organism>
<sequence length="397" mass="42017">MLSPPNPNRRALYACYAAMMCLAMALNFLPVYLTTFSDAFGPSSGLTTEQLGRIPAVMFLSFIMAILITGPLADRGNAKLIILLGLMITLSGLGLVAFSPSYTFLLSAVAVMGFGAGVLDMILSPIVAALQPERRSAAMNWLHSYFCIGAVSAVLIASIALKWDISWRLVALGLILAPLATFLLFIRLTLPPLIQEHVQRESLPALIKQPYFIACMVAIFLGGATEVGLSQWLPAFAEQGLGYSKEVGGFALAGFSVGMALGRIAAALLQERIPAISLMLGCCAVTVVLFFVISFAPSPAMALTAAIAAGFSGSCLWPTMLAITADAYPQGGATMFSVLTASGNAGCSLIPWLVGVISAHSDLHIGLLAVTLCPAAMMLLLVWMSRWPYKPPHPCRN</sequence>
<dbReference type="Gene3D" id="1.20.1250.20">
    <property type="entry name" value="MFS general substrate transporter like domains"/>
    <property type="match status" value="1"/>
</dbReference>
<feature type="transmembrane region" description="Helical" evidence="7">
    <location>
        <begin position="12"/>
        <end position="33"/>
    </location>
</feature>
<comment type="subcellular location">
    <subcellularLocation>
        <location evidence="1">Endomembrane system</location>
        <topology evidence="1">Multi-pass membrane protein</topology>
    </subcellularLocation>
</comment>
<dbReference type="PROSITE" id="PS50850">
    <property type="entry name" value="MFS"/>
    <property type="match status" value="1"/>
</dbReference>
<dbReference type="InterPro" id="IPR011701">
    <property type="entry name" value="MFS"/>
</dbReference>
<keyword evidence="4 7" id="KW-0812">Transmembrane</keyword>
<evidence type="ECO:0000256" key="2">
    <source>
        <dbReference type="ARBA" id="ARBA00008335"/>
    </source>
</evidence>
<evidence type="ECO:0000256" key="1">
    <source>
        <dbReference type="ARBA" id="ARBA00004127"/>
    </source>
</evidence>
<dbReference type="OrthoDB" id="9783757at2"/>
<gene>
    <name evidence="9" type="ORF">VP02_13165</name>
</gene>
<dbReference type="PANTHER" id="PTHR23514:SF3">
    <property type="entry name" value="BYPASS OF STOP CODON PROTEIN 6"/>
    <property type="match status" value="1"/>
</dbReference>
<name>A0A0F4XNB7_9PSED</name>
<comment type="similarity">
    <text evidence="2">Belongs to the major facilitator superfamily.</text>
</comment>
<feature type="transmembrane region" description="Helical" evidence="7">
    <location>
        <begin position="302"/>
        <end position="323"/>
    </location>
</feature>
<dbReference type="GO" id="GO:0012505">
    <property type="term" value="C:endomembrane system"/>
    <property type="evidence" value="ECO:0007669"/>
    <property type="project" value="UniProtKB-SubCell"/>
</dbReference>
<dbReference type="InterPro" id="IPR020846">
    <property type="entry name" value="MFS_dom"/>
</dbReference>
<evidence type="ECO:0000256" key="5">
    <source>
        <dbReference type="ARBA" id="ARBA00022989"/>
    </source>
</evidence>
<feature type="domain" description="Major facilitator superfamily (MFS) profile" evidence="8">
    <location>
        <begin position="11"/>
        <end position="390"/>
    </location>
</feature>
<dbReference type="InterPro" id="IPR051788">
    <property type="entry name" value="MFS_Transporter"/>
</dbReference>
<evidence type="ECO:0000256" key="6">
    <source>
        <dbReference type="ARBA" id="ARBA00023136"/>
    </source>
</evidence>
<feature type="transmembrane region" description="Helical" evidence="7">
    <location>
        <begin position="104"/>
        <end position="130"/>
    </location>
</feature>
<feature type="transmembrane region" description="Helical" evidence="7">
    <location>
        <begin position="363"/>
        <end position="383"/>
    </location>
</feature>
<feature type="transmembrane region" description="Helical" evidence="7">
    <location>
        <begin position="80"/>
        <end position="98"/>
    </location>
</feature>
<dbReference type="PANTHER" id="PTHR23514">
    <property type="entry name" value="BYPASS OF STOP CODON PROTEIN 6"/>
    <property type="match status" value="1"/>
</dbReference>
<keyword evidence="3" id="KW-0813">Transport</keyword>
<dbReference type="Pfam" id="PF07690">
    <property type="entry name" value="MFS_1"/>
    <property type="match status" value="1"/>
</dbReference>
<dbReference type="InterPro" id="IPR036259">
    <property type="entry name" value="MFS_trans_sf"/>
</dbReference>
<evidence type="ECO:0000259" key="8">
    <source>
        <dbReference type="PROSITE" id="PS50850"/>
    </source>
</evidence>
<feature type="transmembrane region" description="Helical" evidence="7">
    <location>
        <begin position="276"/>
        <end position="296"/>
    </location>
</feature>
<feature type="transmembrane region" description="Helical" evidence="7">
    <location>
        <begin position="142"/>
        <end position="161"/>
    </location>
</feature>
<proteinExistence type="inferred from homology"/>
<dbReference type="AlphaFoldDB" id="A0A0F4XNB7"/>
<feature type="transmembrane region" description="Helical" evidence="7">
    <location>
        <begin position="167"/>
        <end position="190"/>
    </location>
</feature>
<evidence type="ECO:0000256" key="3">
    <source>
        <dbReference type="ARBA" id="ARBA00022448"/>
    </source>
</evidence>
<protein>
    <submittedName>
        <fullName evidence="9">MFS transporter</fullName>
    </submittedName>
</protein>
<dbReference type="GO" id="GO:0016020">
    <property type="term" value="C:membrane"/>
    <property type="evidence" value="ECO:0007669"/>
    <property type="project" value="TreeGrafter"/>
</dbReference>
<evidence type="ECO:0000256" key="4">
    <source>
        <dbReference type="ARBA" id="ARBA00022692"/>
    </source>
</evidence>
<dbReference type="Proteomes" id="UP000033662">
    <property type="component" value="Unassembled WGS sequence"/>
</dbReference>
<reference evidence="9 10" key="1">
    <citation type="submission" date="2015-03" db="EMBL/GenBank/DDBJ databases">
        <title>Pseudomonas fluorescens 1855-344 Genome sequencing and assembly.</title>
        <authorList>
            <person name="Eng W.W.H."/>
            <person name="Gan H.M."/>
            <person name="Savka M.A."/>
        </authorList>
    </citation>
    <scope>NUCLEOTIDE SEQUENCE [LARGE SCALE GENOMIC DNA]</scope>
    <source>
        <strain evidence="9 10">1855-344</strain>
    </source>
</reference>
<evidence type="ECO:0000256" key="7">
    <source>
        <dbReference type="SAM" id="Phobius"/>
    </source>
</evidence>
<evidence type="ECO:0000313" key="10">
    <source>
        <dbReference type="Proteomes" id="UP000033662"/>
    </source>
</evidence>
<feature type="transmembrane region" description="Helical" evidence="7">
    <location>
        <begin position="211"/>
        <end position="229"/>
    </location>
</feature>
<dbReference type="EMBL" id="JZXC01000011">
    <property type="protein sequence ID" value="KKA07417.1"/>
    <property type="molecule type" value="Genomic_DNA"/>
</dbReference>
<dbReference type="SUPFAM" id="SSF103473">
    <property type="entry name" value="MFS general substrate transporter"/>
    <property type="match status" value="1"/>
</dbReference>
<keyword evidence="6 7" id="KW-0472">Membrane</keyword>
<feature type="transmembrane region" description="Helical" evidence="7">
    <location>
        <begin position="335"/>
        <end position="357"/>
    </location>
</feature>
<keyword evidence="5 7" id="KW-1133">Transmembrane helix</keyword>
<dbReference type="GO" id="GO:0022857">
    <property type="term" value="F:transmembrane transporter activity"/>
    <property type="evidence" value="ECO:0007669"/>
    <property type="project" value="InterPro"/>
</dbReference>
<feature type="transmembrane region" description="Helical" evidence="7">
    <location>
        <begin position="249"/>
        <end position="269"/>
    </location>
</feature>
<accession>A0A0F4XNB7</accession>